<feature type="binding site" evidence="14">
    <location>
        <position position="203"/>
    </location>
    <ligand>
        <name>NAD(+)</name>
        <dbReference type="ChEBI" id="CHEBI:57540"/>
    </ligand>
</feature>
<comment type="caution">
    <text evidence="19">The sequence shown here is derived from an EMBL/GenBank/DDBJ whole genome shotgun (WGS) entry which is preliminary data.</text>
</comment>
<feature type="binding site" evidence="14">
    <location>
        <position position="266"/>
    </location>
    <ligand>
        <name>NAD(+)</name>
        <dbReference type="ChEBI" id="CHEBI:57540"/>
    </ligand>
</feature>
<comment type="miscellaneous">
    <text evidence="16">The active site is a redox-active disulfide bond.</text>
</comment>
<feature type="binding site" evidence="14">
    <location>
        <begin position="312"/>
        <end position="315"/>
    </location>
    <ligand>
        <name>FAD</name>
        <dbReference type="ChEBI" id="CHEBI:57692"/>
    </ligand>
</feature>
<feature type="binding site" evidence="14">
    <location>
        <begin position="180"/>
        <end position="187"/>
    </location>
    <ligand>
        <name>NAD(+)</name>
        <dbReference type="ChEBI" id="CHEBI:57540"/>
    </ligand>
</feature>
<dbReference type="GO" id="GO:0006103">
    <property type="term" value="P:2-oxoglutarate metabolic process"/>
    <property type="evidence" value="ECO:0007669"/>
    <property type="project" value="TreeGrafter"/>
</dbReference>
<dbReference type="Gene3D" id="3.30.390.30">
    <property type="match status" value="1"/>
</dbReference>
<dbReference type="SUPFAM" id="SSF55424">
    <property type="entry name" value="FAD/NAD-linked reductases, dimerisation (C-terminal) domain"/>
    <property type="match status" value="1"/>
</dbReference>
<dbReference type="SUPFAM" id="SSF51905">
    <property type="entry name" value="FAD/NAD(P)-binding domain"/>
    <property type="match status" value="1"/>
</dbReference>
<dbReference type="eggNOG" id="COG1249">
    <property type="taxonomic scope" value="Bacteria"/>
</dbReference>
<keyword evidence="20" id="KW-1185">Reference proteome</keyword>
<dbReference type="PANTHER" id="PTHR22912">
    <property type="entry name" value="DISULFIDE OXIDOREDUCTASE"/>
    <property type="match status" value="1"/>
</dbReference>
<dbReference type="NCBIfam" id="TIGR01350">
    <property type="entry name" value="lipoamide_DH"/>
    <property type="match status" value="1"/>
</dbReference>
<evidence type="ECO:0000256" key="10">
    <source>
        <dbReference type="ARBA" id="ARBA00023157"/>
    </source>
</evidence>
<evidence type="ECO:0000256" key="16">
    <source>
        <dbReference type="RuleBase" id="RU003692"/>
    </source>
</evidence>
<feature type="domain" description="Pyridine nucleotide-disulphide oxidoreductase dimerisation" evidence="17">
    <location>
        <begin position="340"/>
        <end position="449"/>
    </location>
</feature>
<accession>B1CB01</accession>
<evidence type="ECO:0000256" key="9">
    <source>
        <dbReference type="ARBA" id="ARBA00023027"/>
    </source>
</evidence>
<evidence type="ECO:0000256" key="1">
    <source>
        <dbReference type="ARBA" id="ARBA00004496"/>
    </source>
</evidence>
<evidence type="ECO:0000256" key="12">
    <source>
        <dbReference type="ARBA" id="ARBA00049187"/>
    </source>
</evidence>
<keyword evidence="14" id="KW-0547">Nucleotide-binding</keyword>
<dbReference type="InterPro" id="IPR023753">
    <property type="entry name" value="FAD/NAD-binding_dom"/>
</dbReference>
<evidence type="ECO:0000256" key="2">
    <source>
        <dbReference type="ARBA" id="ARBA00007532"/>
    </source>
</evidence>
<keyword evidence="5" id="KW-0963">Cytoplasm</keyword>
<evidence type="ECO:0000256" key="5">
    <source>
        <dbReference type="ARBA" id="ARBA00022490"/>
    </source>
</evidence>
<evidence type="ECO:0000256" key="4">
    <source>
        <dbReference type="ARBA" id="ARBA00016961"/>
    </source>
</evidence>
<dbReference type="PRINTS" id="PR00368">
    <property type="entry name" value="FADPNR"/>
</dbReference>
<dbReference type="EMBL" id="ABIL02000006">
    <property type="protein sequence ID" value="EDS71448.1"/>
    <property type="molecule type" value="Genomic_DNA"/>
</dbReference>
<comment type="subcellular location">
    <subcellularLocation>
        <location evidence="1">Cytoplasm</location>
    </subcellularLocation>
</comment>
<dbReference type="RefSeq" id="WP_007049918.1">
    <property type="nucleotide sequence ID" value="NZ_DS560019.1"/>
</dbReference>
<dbReference type="HOGENOM" id="CLU_016755_0_2_9"/>
<feature type="disulfide bond" description="Redox-active" evidence="15">
    <location>
        <begin position="39"/>
        <end position="44"/>
    </location>
</feature>
<feature type="active site" description="Proton acceptor" evidence="13">
    <location>
        <position position="439"/>
    </location>
</feature>
<name>B1CB01_9FIRM</name>
<keyword evidence="9 14" id="KW-0520">NAD</keyword>
<evidence type="ECO:0000256" key="14">
    <source>
        <dbReference type="PIRSR" id="PIRSR000350-3"/>
    </source>
</evidence>
<dbReference type="Pfam" id="PF02852">
    <property type="entry name" value="Pyr_redox_dim"/>
    <property type="match status" value="1"/>
</dbReference>
<feature type="binding site" evidence="14">
    <location>
        <position position="48"/>
    </location>
    <ligand>
        <name>FAD</name>
        <dbReference type="ChEBI" id="CHEBI:57692"/>
    </ligand>
</feature>
<feature type="binding site" evidence="14">
    <location>
        <position position="306"/>
    </location>
    <ligand>
        <name>FAD</name>
        <dbReference type="ChEBI" id="CHEBI:57692"/>
    </ligand>
</feature>
<evidence type="ECO:0000259" key="17">
    <source>
        <dbReference type="Pfam" id="PF02852"/>
    </source>
</evidence>
<dbReference type="PRINTS" id="PR00411">
    <property type="entry name" value="PNDRDTASEI"/>
</dbReference>
<keyword evidence="7 14" id="KW-0274">FAD</keyword>
<evidence type="ECO:0000256" key="11">
    <source>
        <dbReference type="ARBA" id="ARBA00023284"/>
    </source>
</evidence>
<dbReference type="InterPro" id="IPR050151">
    <property type="entry name" value="Class-I_Pyr_Nuc-Dis_Oxidored"/>
</dbReference>
<evidence type="ECO:0000256" key="3">
    <source>
        <dbReference type="ARBA" id="ARBA00012608"/>
    </source>
</evidence>
<dbReference type="InterPro" id="IPR012999">
    <property type="entry name" value="Pyr_OxRdtase_I_AS"/>
</dbReference>
<dbReference type="InterPro" id="IPR001100">
    <property type="entry name" value="Pyr_nuc-diS_OxRdtase"/>
</dbReference>
<sequence>MYDVIVIGAGPGGYLAAERAAEGGKKTLLIEKEHIGGVCLNEGCIPTKTLLYSAKLYDGALHGDKYGVKAEKISIDHKAVIKRKDKVIKTLVGGVSAALKSKKVDVITGSAVIKGKKDGKVQVEVNGEIKESTYLIIASGSDSVKPPIPGVLEGLESGFVLTNKEVLKLDEPPKEFVVIGGGVIGLEMASYFNSIGSKVTVVEMLDKIAGPTDAKISGILKKEYEKKGITFNLSSRVTKLDNEYVYFEKDGKEEKVKADKVLLSIGRRANTIGLGLENLNIFIERGCIKVDERQETNVANVYAVGDCVGGIMLAHTAYREAEVAVNNILGKKDRMKYNAVPSVIYTNPEIASVGESEESAKEKGMDVIVKELPMQYSGRYVAENEGGSGIIRIVVDKKWNTLVGVHMIANYASELILGAVTMVESQISIDEIKKIIFPHPSVGEIIREAIFTL</sequence>
<protein>
    <recommendedName>
        <fullName evidence="4 16">Dihydrolipoyl dehydrogenase</fullName>
        <ecNumber evidence="3 16">1.8.1.4</ecNumber>
    </recommendedName>
</protein>
<feature type="domain" description="FAD/NAD(P)-binding" evidence="18">
    <location>
        <begin position="2"/>
        <end position="321"/>
    </location>
</feature>
<evidence type="ECO:0000256" key="13">
    <source>
        <dbReference type="PIRSR" id="PIRSR000350-2"/>
    </source>
</evidence>
<comment type="catalytic activity">
    <reaction evidence="12 16">
        <text>N(6)-[(R)-dihydrolipoyl]-L-lysyl-[protein] + NAD(+) = N(6)-[(R)-lipoyl]-L-lysyl-[protein] + NADH + H(+)</text>
        <dbReference type="Rhea" id="RHEA:15045"/>
        <dbReference type="Rhea" id="RHEA-COMP:10474"/>
        <dbReference type="Rhea" id="RHEA-COMP:10475"/>
        <dbReference type="ChEBI" id="CHEBI:15378"/>
        <dbReference type="ChEBI" id="CHEBI:57540"/>
        <dbReference type="ChEBI" id="CHEBI:57945"/>
        <dbReference type="ChEBI" id="CHEBI:83099"/>
        <dbReference type="ChEBI" id="CHEBI:83100"/>
        <dbReference type="EC" id="1.8.1.4"/>
    </reaction>
</comment>
<dbReference type="GeneID" id="98000259"/>
<dbReference type="OrthoDB" id="9807946at2"/>
<dbReference type="GO" id="GO:0004148">
    <property type="term" value="F:dihydrolipoyl dehydrogenase (NADH) activity"/>
    <property type="evidence" value="ECO:0007669"/>
    <property type="project" value="UniProtKB-EC"/>
</dbReference>
<keyword evidence="11 16" id="KW-0676">Redox-active center</keyword>
<dbReference type="InterPro" id="IPR036188">
    <property type="entry name" value="FAD/NAD-bd_sf"/>
</dbReference>
<evidence type="ECO:0000256" key="7">
    <source>
        <dbReference type="ARBA" id="ARBA00022827"/>
    </source>
</evidence>
<evidence type="ECO:0000256" key="6">
    <source>
        <dbReference type="ARBA" id="ARBA00022630"/>
    </source>
</evidence>
<dbReference type="GO" id="GO:0050660">
    <property type="term" value="F:flavin adenine dinucleotide binding"/>
    <property type="evidence" value="ECO:0007669"/>
    <property type="project" value="InterPro"/>
</dbReference>
<keyword evidence="6 16" id="KW-0285">Flavoprotein</keyword>
<dbReference type="InterPro" id="IPR006258">
    <property type="entry name" value="Lipoamide_DH"/>
</dbReference>
<proteinExistence type="inferred from homology"/>
<dbReference type="FunFam" id="3.30.390.30:FF:000001">
    <property type="entry name" value="Dihydrolipoyl dehydrogenase"/>
    <property type="match status" value="1"/>
</dbReference>
<reference evidence="19" key="1">
    <citation type="submission" date="2008-01" db="EMBL/GenBank/DDBJ databases">
        <authorList>
            <person name="Fulton L."/>
            <person name="Clifton S."/>
            <person name="Fulton B."/>
            <person name="Xu J."/>
            <person name="Minx P."/>
            <person name="Pepin K.H."/>
            <person name="Johnson M."/>
            <person name="Thiruvilangam P."/>
            <person name="Bhonagiri V."/>
            <person name="Nash W.E."/>
            <person name="Mardis E.R."/>
            <person name="Wilson R.K."/>
        </authorList>
    </citation>
    <scope>NUCLEOTIDE SEQUENCE [LARGE SCALE GENOMIC DNA]</scope>
    <source>
        <strain evidence="19">DSM 17244</strain>
    </source>
</reference>
<dbReference type="PIRSF" id="PIRSF000350">
    <property type="entry name" value="Mercury_reductase_MerA"/>
    <property type="match status" value="1"/>
</dbReference>
<evidence type="ECO:0000313" key="19">
    <source>
        <dbReference type="EMBL" id="EDS71448.1"/>
    </source>
</evidence>
<comment type="similarity">
    <text evidence="2 16">Belongs to the class-I pyridine nucleotide-disulfide oxidoreductase family.</text>
</comment>
<evidence type="ECO:0000313" key="20">
    <source>
        <dbReference type="Proteomes" id="UP000005178"/>
    </source>
</evidence>
<gene>
    <name evidence="19" type="primary">lpdA</name>
    <name evidence="19" type="ORF">ANASTE_01150</name>
</gene>
<evidence type="ECO:0000259" key="18">
    <source>
        <dbReference type="Pfam" id="PF07992"/>
    </source>
</evidence>
<comment type="cofactor">
    <cofactor evidence="14 16">
        <name>FAD</name>
        <dbReference type="ChEBI" id="CHEBI:57692"/>
    </cofactor>
    <text evidence="14 16">Binds 1 FAD per subunit.</text>
</comment>
<evidence type="ECO:0000256" key="15">
    <source>
        <dbReference type="PIRSR" id="PIRSR000350-4"/>
    </source>
</evidence>
<dbReference type="Proteomes" id="UP000005178">
    <property type="component" value="Unassembled WGS sequence"/>
</dbReference>
<dbReference type="PANTHER" id="PTHR22912:SF217">
    <property type="entry name" value="DIHYDROLIPOYL DEHYDROGENASE"/>
    <property type="match status" value="1"/>
</dbReference>
<dbReference type="EC" id="1.8.1.4" evidence="3 16"/>
<dbReference type="STRING" id="445971.ANASTE_01150"/>
<dbReference type="InterPro" id="IPR016156">
    <property type="entry name" value="FAD/NAD-linked_Rdtase_dimer_sf"/>
</dbReference>
<dbReference type="PROSITE" id="PS00076">
    <property type="entry name" value="PYRIDINE_REDOX_1"/>
    <property type="match status" value="1"/>
</dbReference>
<dbReference type="Gene3D" id="3.50.50.60">
    <property type="entry name" value="FAD/NAD(P)-binding domain"/>
    <property type="match status" value="2"/>
</dbReference>
<dbReference type="Pfam" id="PF07992">
    <property type="entry name" value="Pyr_redox_2"/>
    <property type="match status" value="1"/>
</dbReference>
<keyword evidence="10" id="KW-1015">Disulfide bond</keyword>
<organism evidence="19 20">
    <name type="scientific">Anaerofustis stercorihominis DSM 17244</name>
    <dbReference type="NCBI Taxonomy" id="445971"/>
    <lineage>
        <taxon>Bacteria</taxon>
        <taxon>Bacillati</taxon>
        <taxon>Bacillota</taxon>
        <taxon>Clostridia</taxon>
        <taxon>Eubacteriales</taxon>
        <taxon>Eubacteriaceae</taxon>
        <taxon>Anaerofustis</taxon>
    </lineage>
</organism>
<keyword evidence="8 16" id="KW-0560">Oxidoreductase</keyword>
<dbReference type="InterPro" id="IPR004099">
    <property type="entry name" value="Pyr_nucl-diS_OxRdtase_dimer"/>
</dbReference>
<reference evidence="19" key="2">
    <citation type="submission" date="2013-08" db="EMBL/GenBank/DDBJ databases">
        <title>Draft genome sequence of Anaerofustis stercorihominis (DSM 17244).</title>
        <authorList>
            <person name="Sudarsanam P."/>
            <person name="Ley R."/>
            <person name="Guruge J."/>
            <person name="Turnbaugh P.J."/>
            <person name="Mahowald M."/>
            <person name="Liep D."/>
            <person name="Gordon J."/>
        </authorList>
    </citation>
    <scope>NUCLEOTIDE SEQUENCE</scope>
    <source>
        <strain evidence="19">DSM 17244</strain>
    </source>
</reference>
<dbReference type="AlphaFoldDB" id="B1CB01"/>
<evidence type="ECO:0000256" key="8">
    <source>
        <dbReference type="ARBA" id="ARBA00023002"/>
    </source>
</evidence>
<dbReference type="GO" id="GO:0005737">
    <property type="term" value="C:cytoplasm"/>
    <property type="evidence" value="ECO:0007669"/>
    <property type="project" value="UniProtKB-SubCell"/>
</dbReference>